<reference evidence="1 2" key="1">
    <citation type="journal article" date="2015" name="Sci. Rep.">
        <title>Chromosome-level genome map provides insights into diverse defense mechanisms in the medicinal fungus Ganoderma sinense.</title>
        <authorList>
            <person name="Zhu Y."/>
            <person name="Xu J."/>
            <person name="Sun C."/>
            <person name="Zhou S."/>
            <person name="Xu H."/>
            <person name="Nelson D.R."/>
            <person name="Qian J."/>
            <person name="Song J."/>
            <person name="Luo H."/>
            <person name="Xiang L."/>
            <person name="Li Y."/>
            <person name="Xu Z."/>
            <person name="Ji A."/>
            <person name="Wang L."/>
            <person name="Lu S."/>
            <person name="Hayward A."/>
            <person name="Sun W."/>
            <person name="Li X."/>
            <person name="Schwartz D.C."/>
            <person name="Wang Y."/>
            <person name="Chen S."/>
        </authorList>
    </citation>
    <scope>NUCLEOTIDE SEQUENCE [LARGE SCALE GENOMIC DNA]</scope>
    <source>
        <strain evidence="1 2">ZZ0214-1</strain>
    </source>
</reference>
<organism evidence="1 2">
    <name type="scientific">Ganoderma sinense ZZ0214-1</name>
    <dbReference type="NCBI Taxonomy" id="1077348"/>
    <lineage>
        <taxon>Eukaryota</taxon>
        <taxon>Fungi</taxon>
        <taxon>Dikarya</taxon>
        <taxon>Basidiomycota</taxon>
        <taxon>Agaricomycotina</taxon>
        <taxon>Agaricomycetes</taxon>
        <taxon>Polyporales</taxon>
        <taxon>Polyporaceae</taxon>
        <taxon>Ganoderma</taxon>
    </lineage>
</organism>
<sequence length="193" mass="21499">MPRRGRCLSLGQTLRGQFARREILVRSQLRQEMDATLVSMSGRSTASMSWTLRAYLKNVFFLLGIKLIWVPDILFTNLSNLTGLAVIMRIFSLWRSGAIRFEWVTAAEREAAMRDPLSAAPGPLHLGMPARFIRSDIGARQERPVTNPLGLPYRYERNGPKSERVVSDSAEAAAEAEVREAKERAAGGGLNLV</sequence>
<comment type="caution">
    <text evidence="1">The sequence shown here is derived from an EMBL/GenBank/DDBJ whole genome shotgun (WGS) entry which is preliminary data.</text>
</comment>
<name>A0A2G8SGP4_9APHY</name>
<evidence type="ECO:0000313" key="2">
    <source>
        <dbReference type="Proteomes" id="UP000230002"/>
    </source>
</evidence>
<dbReference type="EMBL" id="AYKW01000009">
    <property type="protein sequence ID" value="PIL32921.1"/>
    <property type="molecule type" value="Genomic_DNA"/>
</dbReference>
<protein>
    <submittedName>
        <fullName evidence="1">Uncharacterized protein</fullName>
    </submittedName>
</protein>
<dbReference type="Proteomes" id="UP000230002">
    <property type="component" value="Unassembled WGS sequence"/>
</dbReference>
<evidence type="ECO:0000313" key="1">
    <source>
        <dbReference type="EMBL" id="PIL32921.1"/>
    </source>
</evidence>
<keyword evidence="2" id="KW-1185">Reference proteome</keyword>
<dbReference type="OrthoDB" id="2755983at2759"/>
<dbReference type="STRING" id="1077348.A0A2G8SGP4"/>
<proteinExistence type="predicted"/>
<accession>A0A2G8SGP4</accession>
<dbReference type="AlphaFoldDB" id="A0A2G8SGP4"/>
<gene>
    <name evidence="1" type="ORF">GSI_05039</name>
</gene>